<protein>
    <submittedName>
        <fullName evidence="1">Uncharacterized protein</fullName>
    </submittedName>
</protein>
<reference evidence="1" key="2">
    <citation type="journal article" date="2015" name="Fish Shellfish Immunol.">
        <title>Early steps in the European eel (Anguilla anguilla)-Vibrio vulnificus interaction in the gills: Role of the RtxA13 toxin.</title>
        <authorList>
            <person name="Callol A."/>
            <person name="Pajuelo D."/>
            <person name="Ebbesson L."/>
            <person name="Teles M."/>
            <person name="MacKenzie S."/>
            <person name="Amaro C."/>
        </authorList>
    </citation>
    <scope>NUCLEOTIDE SEQUENCE</scope>
</reference>
<organism evidence="1">
    <name type="scientific">Anguilla anguilla</name>
    <name type="common">European freshwater eel</name>
    <name type="synonym">Muraena anguilla</name>
    <dbReference type="NCBI Taxonomy" id="7936"/>
    <lineage>
        <taxon>Eukaryota</taxon>
        <taxon>Metazoa</taxon>
        <taxon>Chordata</taxon>
        <taxon>Craniata</taxon>
        <taxon>Vertebrata</taxon>
        <taxon>Euteleostomi</taxon>
        <taxon>Actinopterygii</taxon>
        <taxon>Neopterygii</taxon>
        <taxon>Teleostei</taxon>
        <taxon>Anguilliformes</taxon>
        <taxon>Anguillidae</taxon>
        <taxon>Anguilla</taxon>
    </lineage>
</organism>
<dbReference type="EMBL" id="GBXM01060039">
    <property type="protein sequence ID" value="JAH48538.1"/>
    <property type="molecule type" value="Transcribed_RNA"/>
</dbReference>
<name>A0A0E9T725_ANGAN</name>
<proteinExistence type="predicted"/>
<reference evidence="1" key="1">
    <citation type="submission" date="2014-11" db="EMBL/GenBank/DDBJ databases">
        <authorList>
            <person name="Amaro Gonzalez C."/>
        </authorList>
    </citation>
    <scope>NUCLEOTIDE SEQUENCE</scope>
</reference>
<accession>A0A0E9T725</accession>
<sequence>MGKLLNYYFQQVSL</sequence>
<evidence type="ECO:0000313" key="1">
    <source>
        <dbReference type="EMBL" id="JAH48538.1"/>
    </source>
</evidence>